<dbReference type="InterPro" id="IPR013342">
    <property type="entry name" value="Mandelate_racemase_C"/>
</dbReference>
<dbReference type="SUPFAM" id="SSF54826">
    <property type="entry name" value="Enolase N-terminal domain-like"/>
    <property type="match status" value="1"/>
</dbReference>
<dbReference type="Gene3D" id="3.30.390.10">
    <property type="entry name" value="Enolase-like, N-terminal domain"/>
    <property type="match status" value="1"/>
</dbReference>
<dbReference type="Pfam" id="PF13378">
    <property type="entry name" value="MR_MLE_C"/>
    <property type="match status" value="1"/>
</dbReference>
<dbReference type="SMART" id="SM00922">
    <property type="entry name" value="MR_MLE"/>
    <property type="match status" value="1"/>
</dbReference>
<dbReference type="InterPro" id="IPR036849">
    <property type="entry name" value="Enolase-like_C_sf"/>
</dbReference>
<accession>A0A9D2J504</accession>
<evidence type="ECO:0000313" key="3">
    <source>
        <dbReference type="Proteomes" id="UP000824037"/>
    </source>
</evidence>
<dbReference type="EMBL" id="DXBY01000153">
    <property type="protein sequence ID" value="HIZ35889.1"/>
    <property type="molecule type" value="Genomic_DNA"/>
</dbReference>
<dbReference type="InterPro" id="IPR029017">
    <property type="entry name" value="Enolase-like_N"/>
</dbReference>
<feature type="domain" description="Mandelate racemase/muconate lactonizing enzyme C-terminal" evidence="1">
    <location>
        <begin position="206"/>
        <end position="317"/>
    </location>
</feature>
<protein>
    <submittedName>
        <fullName evidence="2">Mandelate racemase/muconate lactonizing enzyme family protein</fullName>
    </submittedName>
</protein>
<evidence type="ECO:0000259" key="1">
    <source>
        <dbReference type="SMART" id="SM00922"/>
    </source>
</evidence>
<reference evidence="2" key="1">
    <citation type="journal article" date="2021" name="PeerJ">
        <title>Extensive microbial diversity within the chicken gut microbiome revealed by metagenomics and culture.</title>
        <authorList>
            <person name="Gilroy R."/>
            <person name="Ravi A."/>
            <person name="Getino M."/>
            <person name="Pursley I."/>
            <person name="Horton D.L."/>
            <person name="Alikhan N.F."/>
            <person name="Baker D."/>
            <person name="Gharbi K."/>
            <person name="Hall N."/>
            <person name="Watson M."/>
            <person name="Adriaenssens E.M."/>
            <person name="Foster-Nyarko E."/>
            <person name="Jarju S."/>
            <person name="Secka A."/>
            <person name="Antonio M."/>
            <person name="Oren A."/>
            <person name="Chaudhuri R.R."/>
            <person name="La Ragione R."/>
            <person name="Hildebrand F."/>
            <person name="Pallen M.J."/>
        </authorList>
    </citation>
    <scope>NUCLEOTIDE SEQUENCE</scope>
    <source>
        <strain evidence="2">ChiGjej4B4-7305</strain>
    </source>
</reference>
<proteinExistence type="predicted"/>
<dbReference type="Gene3D" id="3.20.20.120">
    <property type="entry name" value="Enolase-like C-terminal domain"/>
    <property type="match status" value="1"/>
</dbReference>
<comment type="caution">
    <text evidence="2">The sequence shown here is derived from an EMBL/GenBank/DDBJ whole genome shotgun (WGS) entry which is preliminary data.</text>
</comment>
<gene>
    <name evidence="2" type="ORF">H9815_08930</name>
</gene>
<dbReference type="InterPro" id="IPR029065">
    <property type="entry name" value="Enolase_C-like"/>
</dbReference>
<evidence type="ECO:0000313" key="2">
    <source>
        <dbReference type="EMBL" id="HIZ35889.1"/>
    </source>
</evidence>
<name>A0A9D2J504_9MICO</name>
<sequence length="445" mass="48158">MRKSDVQVLSAAASFRPIRLDQPLSISGREISSFSMAVVEVRVVDRTGTPGRGLGTTMLSVPWAWPVADIGLDERDRALRELTEELADALVQTGPGDPITLWRGLYSGLDERLGRLAERYRVPHIPRLAGLLALGAVDSAVHDAWAAAAGRPASTMYDAAHLTDDLGWLDPALAGHYPGDFLTTPRRRLPVQHVVGVSDPLTVAEADDGGRALTEWLRTEGVRSLKVKLSGQRPEQDARRVVDITRLAQAEVGPVEVALDPNEGCAGAEDVLRLLEEIERIAPEVMPALQYLEQPVPRDAPAEPAAMTRLGKRLPVLLDEGFADLSLLPRLRELGWSGVVVKAAKGHSLALLTHAYARAHGLWVVVQDLTAVSWALVHSARLVSTFDLSSVHLEYNSRQYAPGAARELLADLPELIRVRGGRVQLPAPAASGLYELASSTAEETE</sequence>
<dbReference type="Proteomes" id="UP000824037">
    <property type="component" value="Unassembled WGS sequence"/>
</dbReference>
<dbReference type="SUPFAM" id="SSF51604">
    <property type="entry name" value="Enolase C-terminal domain-like"/>
    <property type="match status" value="1"/>
</dbReference>
<reference evidence="2" key="2">
    <citation type="submission" date="2021-04" db="EMBL/GenBank/DDBJ databases">
        <authorList>
            <person name="Gilroy R."/>
        </authorList>
    </citation>
    <scope>NUCLEOTIDE SEQUENCE</scope>
    <source>
        <strain evidence="2">ChiGjej4B4-7305</strain>
    </source>
</reference>
<dbReference type="AlphaFoldDB" id="A0A9D2J504"/>
<organism evidence="2 3">
    <name type="scientific">Candidatus Ruania gallistercoris</name>
    <dbReference type="NCBI Taxonomy" id="2838746"/>
    <lineage>
        <taxon>Bacteria</taxon>
        <taxon>Bacillati</taxon>
        <taxon>Actinomycetota</taxon>
        <taxon>Actinomycetes</taxon>
        <taxon>Micrococcales</taxon>
        <taxon>Ruaniaceae</taxon>
        <taxon>Ruania</taxon>
    </lineage>
</organism>